<dbReference type="KEGG" id="abo:ABO_1575"/>
<organism evidence="2 3">
    <name type="scientific">Alcanivorax borkumensis (strain ATCC 700651 / DSM 11573 / NCIMB 13689 / SK2)</name>
    <dbReference type="NCBI Taxonomy" id="393595"/>
    <lineage>
        <taxon>Bacteria</taxon>
        <taxon>Pseudomonadati</taxon>
        <taxon>Pseudomonadota</taxon>
        <taxon>Gammaproteobacteria</taxon>
        <taxon>Oceanospirillales</taxon>
        <taxon>Alcanivoracaceae</taxon>
        <taxon>Alcanivorax</taxon>
    </lineage>
</organism>
<sequence>MASPSLHRVISSLNPLILASIMLVSLTFSSVASAEQTPSPFNLDYRLKSEGIPFSIEAHRSLSQMQNGLWKMEVHAKNWLGEIRETALFNWQGCTPLSNYYGYKRRGLGKVKEAKLHIDRQTGVVASERTDKPMRSYDVSNNATDELSVSLALQCELRDGANEVELQVADERAQKTHHYTVVGRETLTIDGGRVETLKVQRQRGKNSERQTYMWFAPDHDYTLVQLMQKNDDGEHLMTLQSLEGL</sequence>
<proteinExistence type="predicted"/>
<feature type="chain" id="PRO_5004178894" description="DUF3108 domain-containing protein" evidence="1">
    <location>
        <begin position="35"/>
        <end position="245"/>
    </location>
</feature>
<dbReference type="Proteomes" id="UP000008871">
    <property type="component" value="Chromosome"/>
</dbReference>
<dbReference type="Pfam" id="PF11306">
    <property type="entry name" value="DUF3108"/>
    <property type="match status" value="1"/>
</dbReference>
<dbReference type="OrthoDB" id="6007799at2"/>
<gene>
    <name evidence="2" type="ordered locus">ABO_1575</name>
</gene>
<protein>
    <recommendedName>
        <fullName evidence="4">DUF3108 domain-containing protein</fullName>
    </recommendedName>
</protein>
<dbReference type="eggNOG" id="ENOG5032W8D">
    <property type="taxonomic scope" value="Bacteria"/>
</dbReference>
<keyword evidence="3" id="KW-1185">Reference proteome</keyword>
<feature type="signal peptide" evidence="1">
    <location>
        <begin position="1"/>
        <end position="34"/>
    </location>
</feature>
<dbReference type="RefSeq" id="WP_011588856.1">
    <property type="nucleotide sequence ID" value="NC_008260.1"/>
</dbReference>
<evidence type="ECO:0000313" key="3">
    <source>
        <dbReference type="Proteomes" id="UP000008871"/>
    </source>
</evidence>
<dbReference type="AlphaFoldDB" id="Q0VP75"/>
<evidence type="ECO:0000256" key="1">
    <source>
        <dbReference type="SAM" id="SignalP"/>
    </source>
</evidence>
<keyword evidence="1" id="KW-0732">Signal</keyword>
<evidence type="ECO:0008006" key="4">
    <source>
        <dbReference type="Google" id="ProtNLM"/>
    </source>
</evidence>
<dbReference type="EMBL" id="AM286690">
    <property type="protein sequence ID" value="CAL17023.1"/>
    <property type="molecule type" value="Genomic_DNA"/>
</dbReference>
<evidence type="ECO:0000313" key="2">
    <source>
        <dbReference type="EMBL" id="CAL17023.1"/>
    </source>
</evidence>
<name>Q0VP75_ALCBS</name>
<reference evidence="2 3" key="1">
    <citation type="journal article" date="2006" name="Nat. Biotechnol.">
        <title>Genome sequence of the ubiquitous hydrocarbon-degrading marine bacterium Alcanivorax borkumensis.</title>
        <authorList>
            <person name="Schneiker S."/>
            <person name="Martins dos Santos V.A.P."/>
            <person name="Bartels D."/>
            <person name="Bekel T."/>
            <person name="Brecht M."/>
            <person name="Buhrmester J."/>
            <person name="Chernikova T.N."/>
            <person name="Denaro R."/>
            <person name="Ferrer M."/>
            <person name="Gertler C."/>
            <person name="Goesmann A."/>
            <person name="Golyshina O.V."/>
            <person name="Kaminski F."/>
            <person name="Khachane A.N."/>
            <person name="Lang S."/>
            <person name="Linke B."/>
            <person name="McHardy A.C."/>
            <person name="Meyer F."/>
            <person name="Nechitaylo T."/>
            <person name="Puehler A."/>
            <person name="Regenhardt D."/>
            <person name="Rupp O."/>
            <person name="Sabirova J.S."/>
            <person name="Selbitschka W."/>
            <person name="Yakimov M.M."/>
            <person name="Timmis K.N."/>
            <person name="Vorhoelter F.-J."/>
            <person name="Weidner S."/>
            <person name="Kaiser O."/>
            <person name="Golyshin P.N."/>
        </authorList>
    </citation>
    <scope>NUCLEOTIDE SEQUENCE [LARGE SCALE GENOMIC DNA]</scope>
    <source>
        <strain evidence="3">ATCC 700651 / DSM 11573 / NCIMB 13689 / SK2</strain>
    </source>
</reference>
<dbReference type="InterPro" id="IPR021457">
    <property type="entry name" value="DUF3108"/>
</dbReference>
<accession>Q0VP75</accession>
<dbReference type="HOGENOM" id="CLU_063619_2_1_6"/>
<dbReference type="STRING" id="393595.ABO_1575"/>